<feature type="transmembrane region" description="Helical" evidence="1">
    <location>
        <begin position="157"/>
        <end position="178"/>
    </location>
</feature>
<feature type="transmembrane region" description="Helical" evidence="1">
    <location>
        <begin position="215"/>
        <end position="235"/>
    </location>
</feature>
<keyword evidence="1" id="KW-1133">Transmembrane helix</keyword>
<feature type="transmembrane region" description="Helical" evidence="1">
    <location>
        <begin position="247"/>
        <end position="271"/>
    </location>
</feature>
<proteinExistence type="predicted"/>
<dbReference type="NCBIfam" id="NF038403">
    <property type="entry name" value="perm_prefix_1"/>
    <property type="match status" value="1"/>
</dbReference>
<gene>
    <name evidence="2" type="ORF">E3T23_05250</name>
</gene>
<dbReference type="RefSeq" id="WP_134369344.1">
    <property type="nucleotide sequence ID" value="NZ_SOGN01000027.1"/>
</dbReference>
<organism evidence="2 3">
    <name type="scientific">Cryobacterium cheniae</name>
    <dbReference type="NCBI Taxonomy" id="1259262"/>
    <lineage>
        <taxon>Bacteria</taxon>
        <taxon>Bacillati</taxon>
        <taxon>Actinomycetota</taxon>
        <taxon>Actinomycetes</taxon>
        <taxon>Micrococcales</taxon>
        <taxon>Microbacteriaceae</taxon>
        <taxon>Cryobacterium</taxon>
    </lineage>
</organism>
<keyword evidence="3" id="KW-1185">Reference proteome</keyword>
<evidence type="ECO:0000313" key="2">
    <source>
        <dbReference type="EMBL" id="TFC82084.1"/>
    </source>
</evidence>
<feature type="transmembrane region" description="Helical" evidence="1">
    <location>
        <begin position="123"/>
        <end position="145"/>
    </location>
</feature>
<keyword evidence="1" id="KW-0472">Membrane</keyword>
<dbReference type="InterPro" id="IPR047928">
    <property type="entry name" value="Perm_prefix_1"/>
</dbReference>
<evidence type="ECO:0000313" key="3">
    <source>
        <dbReference type="Proteomes" id="UP000298433"/>
    </source>
</evidence>
<dbReference type="AlphaFoldDB" id="A0A4R8XUK0"/>
<comment type="caution">
    <text evidence="2">The sequence shown here is derived from an EMBL/GenBank/DDBJ whole genome shotgun (WGS) entry which is preliminary data.</text>
</comment>
<reference evidence="2 3" key="1">
    <citation type="submission" date="2019-03" db="EMBL/GenBank/DDBJ databases">
        <title>Genomics of glacier-inhabiting Cryobacterium strains.</title>
        <authorList>
            <person name="Liu Q."/>
            <person name="Xin Y.-H."/>
        </authorList>
    </citation>
    <scope>NUCLEOTIDE SEQUENCE [LARGE SCALE GENOMIC DNA]</scope>
    <source>
        <strain evidence="2 3">TMT2-48-2</strain>
    </source>
</reference>
<sequence length="287" mass="29953">MNVVIAYLETMFSSYPQTPRLLEAKAELQTMMEDAYSSLIAEGSTQNEAVGKVITDFGNLDEVAPALGITAEIAPADATSMNLASGAAAPALAAGAWVATQPPVTMKEAEGFAGAHRNTRYRLGAGVALCVMSPIPLLLLLNAAAMHDSPVDSGAAVVAGTVLLLFVAAGGVVLLAGISKNFTPFARLRGGHFGPNPSVTEWAAELAQTHERRRFTALTLAVLLWALSPVPPLIVTYLPETANQGSWIIGSTALTLLLVAAGLLVALPATWARSVANTINRADLRDR</sequence>
<dbReference type="EMBL" id="SOGN01000027">
    <property type="protein sequence ID" value="TFC82084.1"/>
    <property type="molecule type" value="Genomic_DNA"/>
</dbReference>
<dbReference type="Proteomes" id="UP000298433">
    <property type="component" value="Unassembled WGS sequence"/>
</dbReference>
<keyword evidence="1" id="KW-0812">Transmembrane</keyword>
<evidence type="ECO:0000256" key="1">
    <source>
        <dbReference type="SAM" id="Phobius"/>
    </source>
</evidence>
<accession>A0A4R8XUK0</accession>
<name>A0A4R8XUK0_9MICO</name>
<dbReference type="OrthoDB" id="9815852at2"/>
<protein>
    <submittedName>
        <fullName evidence="2">Uncharacterized protein</fullName>
    </submittedName>
</protein>